<dbReference type="AlphaFoldDB" id="A0A7J7HLY6"/>
<keyword evidence="6" id="KW-0810">Translation regulation</keyword>
<gene>
    <name evidence="9" type="ORF">HYC85_011165</name>
</gene>
<dbReference type="SMART" id="SM00517">
    <property type="entry name" value="PolyA"/>
    <property type="match status" value="1"/>
</dbReference>
<comment type="subcellular location">
    <subcellularLocation>
        <location evidence="2">Cytoplasm</location>
    </subcellularLocation>
    <subcellularLocation>
        <location evidence="1">Nucleus</location>
    </subcellularLocation>
</comment>
<dbReference type="Proteomes" id="UP000593564">
    <property type="component" value="Unassembled WGS sequence"/>
</dbReference>
<organism evidence="9 10">
    <name type="scientific">Camellia sinensis</name>
    <name type="common">Tea plant</name>
    <name type="synonym">Thea sinensis</name>
    <dbReference type="NCBI Taxonomy" id="4442"/>
    <lineage>
        <taxon>Eukaryota</taxon>
        <taxon>Viridiplantae</taxon>
        <taxon>Streptophyta</taxon>
        <taxon>Embryophyta</taxon>
        <taxon>Tracheophyta</taxon>
        <taxon>Spermatophyta</taxon>
        <taxon>Magnoliopsida</taxon>
        <taxon>eudicotyledons</taxon>
        <taxon>Gunneridae</taxon>
        <taxon>Pentapetalae</taxon>
        <taxon>asterids</taxon>
        <taxon>Ericales</taxon>
        <taxon>Theaceae</taxon>
        <taxon>Camellia</taxon>
    </lineage>
</organism>
<evidence type="ECO:0000313" key="10">
    <source>
        <dbReference type="Proteomes" id="UP000593564"/>
    </source>
</evidence>
<feature type="domain" description="PABC" evidence="8">
    <location>
        <begin position="132"/>
        <end position="209"/>
    </location>
</feature>
<dbReference type="InterPro" id="IPR036053">
    <property type="entry name" value="PABP-dom"/>
</dbReference>
<feature type="non-terminal residue" evidence="9">
    <location>
        <position position="1"/>
    </location>
</feature>
<evidence type="ECO:0000256" key="3">
    <source>
        <dbReference type="ARBA" id="ARBA00008557"/>
    </source>
</evidence>
<dbReference type="PANTHER" id="PTHR31060:SF3">
    <property type="entry name" value="OS04G0579700 PROTEIN"/>
    <property type="match status" value="1"/>
</dbReference>
<sequence length="215" mass="23921">QSLSRQILVAHSRFFAVKLSDRWSKQQRTSNPYIVEIADCDDVEVYIEALSLMYFKDLRKKLMKEDVTRVLGILKLMHRNANQGLRYVASTQNSMDPSIVPQGLMAPMMPLPFDVSGMSTTPLDVHHPGPVPMSTLASALASVTLENQCMMLGEQLFPLVERVEPDHAGKVTGMLLEMDQTEVLHLIEAPDALKKKVSEALGVLYLTSSRPNVGD</sequence>
<evidence type="ECO:0000313" key="9">
    <source>
        <dbReference type="EMBL" id="KAF5953221.1"/>
    </source>
</evidence>
<dbReference type="Gene3D" id="1.10.1900.10">
    <property type="entry name" value="c-terminal domain of poly(a) binding protein"/>
    <property type="match status" value="1"/>
</dbReference>
<keyword evidence="4" id="KW-0963">Cytoplasm</keyword>
<dbReference type="Pfam" id="PF00658">
    <property type="entry name" value="MLLE"/>
    <property type="match status" value="1"/>
</dbReference>
<dbReference type="FunFam" id="1.10.1900.10:FF:000003">
    <property type="entry name" value="Polyadenylate-binding protein"/>
    <property type="match status" value="1"/>
</dbReference>
<dbReference type="SUPFAM" id="SSF63570">
    <property type="entry name" value="PABC (PABP) domain"/>
    <property type="match status" value="1"/>
</dbReference>
<dbReference type="InterPro" id="IPR002004">
    <property type="entry name" value="PABP_HYD_C"/>
</dbReference>
<evidence type="ECO:0000259" key="8">
    <source>
        <dbReference type="PROSITE" id="PS51309"/>
    </source>
</evidence>
<keyword evidence="5" id="KW-0677">Repeat</keyword>
<evidence type="ECO:0000256" key="4">
    <source>
        <dbReference type="ARBA" id="ARBA00022490"/>
    </source>
</evidence>
<name>A0A7J7HLY6_CAMSI</name>
<keyword evidence="10" id="KW-1185">Reference proteome</keyword>
<dbReference type="EMBL" id="JACBKZ010000004">
    <property type="protein sequence ID" value="KAF5953221.1"/>
    <property type="molecule type" value="Genomic_DNA"/>
</dbReference>
<protein>
    <recommendedName>
        <fullName evidence="8">PABC domain-containing protein</fullName>
    </recommendedName>
</protein>
<accession>A0A7J7HLY6</accession>
<evidence type="ECO:0000256" key="1">
    <source>
        <dbReference type="ARBA" id="ARBA00004123"/>
    </source>
</evidence>
<dbReference type="GO" id="GO:0003723">
    <property type="term" value="F:RNA binding"/>
    <property type="evidence" value="ECO:0007669"/>
    <property type="project" value="InterPro"/>
</dbReference>
<dbReference type="GO" id="GO:0005737">
    <property type="term" value="C:cytoplasm"/>
    <property type="evidence" value="ECO:0007669"/>
    <property type="project" value="UniProtKB-SubCell"/>
</dbReference>
<proteinExistence type="inferred from homology"/>
<dbReference type="PANTHER" id="PTHR31060">
    <property type="entry name" value="OSJNBA0011J08.25 PROTEIN-RELATED"/>
    <property type="match status" value="1"/>
</dbReference>
<evidence type="ECO:0000256" key="5">
    <source>
        <dbReference type="ARBA" id="ARBA00022737"/>
    </source>
</evidence>
<reference evidence="10" key="1">
    <citation type="journal article" date="2020" name="Nat. Commun.">
        <title>Genome assembly of wild tea tree DASZ reveals pedigree and selection history of tea varieties.</title>
        <authorList>
            <person name="Zhang W."/>
            <person name="Zhang Y."/>
            <person name="Qiu H."/>
            <person name="Guo Y."/>
            <person name="Wan H."/>
            <person name="Zhang X."/>
            <person name="Scossa F."/>
            <person name="Alseekh S."/>
            <person name="Zhang Q."/>
            <person name="Wang P."/>
            <person name="Xu L."/>
            <person name="Schmidt M.H."/>
            <person name="Jia X."/>
            <person name="Li D."/>
            <person name="Zhu A."/>
            <person name="Guo F."/>
            <person name="Chen W."/>
            <person name="Ni D."/>
            <person name="Usadel B."/>
            <person name="Fernie A.R."/>
            <person name="Wen W."/>
        </authorList>
    </citation>
    <scope>NUCLEOTIDE SEQUENCE [LARGE SCALE GENOMIC DNA]</scope>
    <source>
        <strain evidence="10">cv. G240</strain>
    </source>
</reference>
<evidence type="ECO:0000256" key="7">
    <source>
        <dbReference type="ARBA" id="ARBA00023242"/>
    </source>
</evidence>
<dbReference type="InterPro" id="IPR038920">
    <property type="entry name" value="At3g05675-like"/>
</dbReference>
<keyword evidence="7" id="KW-0539">Nucleus</keyword>
<dbReference type="GO" id="GO:0006417">
    <property type="term" value="P:regulation of translation"/>
    <property type="evidence" value="ECO:0007669"/>
    <property type="project" value="UniProtKB-KW"/>
</dbReference>
<dbReference type="PROSITE" id="PS51309">
    <property type="entry name" value="PABC"/>
    <property type="match status" value="1"/>
</dbReference>
<reference evidence="9 10" key="2">
    <citation type="submission" date="2020-07" db="EMBL/GenBank/DDBJ databases">
        <title>Genome assembly of wild tea tree DASZ reveals pedigree and selection history of tea varieties.</title>
        <authorList>
            <person name="Zhang W."/>
        </authorList>
    </citation>
    <scope>NUCLEOTIDE SEQUENCE [LARGE SCALE GENOMIC DNA]</scope>
    <source>
        <strain evidence="10">cv. G240</strain>
        <tissue evidence="9">Leaf</tissue>
    </source>
</reference>
<dbReference type="GO" id="GO:0005634">
    <property type="term" value="C:nucleus"/>
    <property type="evidence" value="ECO:0007669"/>
    <property type="project" value="UniProtKB-SubCell"/>
</dbReference>
<evidence type="ECO:0000256" key="6">
    <source>
        <dbReference type="ARBA" id="ARBA00022845"/>
    </source>
</evidence>
<comment type="similarity">
    <text evidence="3">Belongs to the polyadenylate-binding protein type-1 family.</text>
</comment>
<evidence type="ECO:0000256" key="2">
    <source>
        <dbReference type="ARBA" id="ARBA00004496"/>
    </source>
</evidence>
<comment type="caution">
    <text evidence="9">The sequence shown here is derived from an EMBL/GenBank/DDBJ whole genome shotgun (WGS) entry which is preliminary data.</text>
</comment>